<protein>
    <submittedName>
        <fullName evidence="4">Uncharacterized protein LOC120112097</fullName>
    </submittedName>
</protein>
<proteinExistence type="predicted"/>
<feature type="region of interest" description="Disordered" evidence="2">
    <location>
        <begin position="109"/>
        <end position="155"/>
    </location>
</feature>
<dbReference type="GeneID" id="120112097"/>
<reference evidence="4" key="2">
    <citation type="submission" date="2025-08" db="UniProtKB">
        <authorList>
            <consortium name="RefSeq"/>
        </authorList>
    </citation>
    <scope>IDENTIFICATION</scope>
    <source>
        <tissue evidence="4">Young leaves</tissue>
    </source>
</reference>
<organism evidence="3 4">
    <name type="scientific">Phoenix dactylifera</name>
    <name type="common">Date palm</name>
    <dbReference type="NCBI Taxonomy" id="42345"/>
    <lineage>
        <taxon>Eukaryota</taxon>
        <taxon>Viridiplantae</taxon>
        <taxon>Streptophyta</taxon>
        <taxon>Embryophyta</taxon>
        <taxon>Tracheophyta</taxon>
        <taxon>Spermatophyta</taxon>
        <taxon>Magnoliopsida</taxon>
        <taxon>Liliopsida</taxon>
        <taxon>Arecaceae</taxon>
        <taxon>Coryphoideae</taxon>
        <taxon>Phoeniceae</taxon>
        <taxon>Phoenix</taxon>
    </lineage>
</organism>
<feature type="region of interest" description="Disordered" evidence="2">
    <location>
        <begin position="15"/>
        <end position="94"/>
    </location>
</feature>
<gene>
    <name evidence="4" type="primary">LOC120112097</name>
</gene>
<reference evidence="3" key="1">
    <citation type="journal article" date="2019" name="Nat. Commun.">
        <title>Genome-wide association mapping of date palm fruit traits.</title>
        <authorList>
            <person name="Hazzouri K.M."/>
            <person name="Gros-Balthazard M."/>
            <person name="Flowers J.M."/>
            <person name="Copetti D."/>
            <person name="Lemansour A."/>
            <person name="Lebrun M."/>
            <person name="Masmoudi K."/>
            <person name="Ferrand S."/>
            <person name="Dhar M.I."/>
            <person name="Fresquez Z.A."/>
            <person name="Rosas U."/>
            <person name="Zhang J."/>
            <person name="Talag J."/>
            <person name="Lee S."/>
            <person name="Kudrna D."/>
            <person name="Powell R.F."/>
            <person name="Leitch I.J."/>
            <person name="Krueger R.R."/>
            <person name="Wing R.A."/>
            <person name="Amiri K.M.A."/>
            <person name="Purugganan M.D."/>
        </authorList>
    </citation>
    <scope>NUCLEOTIDE SEQUENCE [LARGE SCALE GENOMIC DNA]</scope>
    <source>
        <strain evidence="3">cv. Khalas</strain>
    </source>
</reference>
<evidence type="ECO:0000313" key="3">
    <source>
        <dbReference type="Proteomes" id="UP000228380"/>
    </source>
</evidence>
<dbReference type="AlphaFoldDB" id="A0A8B9ARG9"/>
<evidence type="ECO:0000256" key="2">
    <source>
        <dbReference type="SAM" id="MobiDB-lite"/>
    </source>
</evidence>
<sequence length="394" mass="43281">MVTKSEVLYSRFQKRAAELVGEPPEPKKKAKVSAAVVTEKGAPSTEHSEAGRGEGPGSRGASSGGATVALPCPAPISQVPGRQEAPSTDQGGISSMADLALACPAPILRQSDRPPVRPQFPSPEPGNSQGATGPPPLRPAEPSLPSSSGRQGHQERVPYAPGWAVFEGDSALDNPQTAHEVLRVALLLADQAKIRSMNYGAFMDSALCSAIRHLHETETMMHIIQDYRERARRHQRGHEEAEARRLVSKAERQQLQTRMGAAEDEIRALTTELEEEKGAHALARSEVRAAEVCLAETESTLAIREQKVREAHLKAQELEARLLDAQSLLVAREREMKNLERKAGYHEAREKEAREQAQNAVKLFRESEEFRDLLEEEGVNGLIQGFKDFRNQLR</sequence>
<name>A0A8B9ARG9_PHODC</name>
<evidence type="ECO:0000313" key="4">
    <source>
        <dbReference type="RefSeq" id="XP_038986593.1"/>
    </source>
</evidence>
<dbReference type="RefSeq" id="XP_038986593.1">
    <property type="nucleotide sequence ID" value="XM_039130665.1"/>
</dbReference>
<dbReference type="KEGG" id="pda:120112097"/>
<keyword evidence="1" id="KW-0175">Coiled coil</keyword>
<dbReference type="Proteomes" id="UP000228380">
    <property type="component" value="Chromosome 10"/>
</dbReference>
<keyword evidence="3" id="KW-1185">Reference proteome</keyword>
<feature type="coiled-coil region" evidence="1">
    <location>
        <begin position="224"/>
        <end position="356"/>
    </location>
</feature>
<accession>A0A8B9ARG9</accession>
<evidence type="ECO:0000256" key="1">
    <source>
        <dbReference type="SAM" id="Coils"/>
    </source>
</evidence>